<dbReference type="Pfam" id="PF00225">
    <property type="entry name" value="Kinesin"/>
    <property type="match status" value="1"/>
</dbReference>
<gene>
    <name evidence="12" type="ORF">CVIRNUC_001951</name>
</gene>
<dbReference type="InterPro" id="IPR027417">
    <property type="entry name" value="P-loop_NTPase"/>
</dbReference>
<comment type="caution">
    <text evidence="12">The sequence shown here is derived from an EMBL/GenBank/DDBJ whole genome shotgun (WGS) entry which is preliminary data.</text>
</comment>
<evidence type="ECO:0000313" key="13">
    <source>
        <dbReference type="Proteomes" id="UP001314263"/>
    </source>
</evidence>
<keyword evidence="3 7" id="KW-0547">Nucleotide-binding</keyword>
<dbReference type="Proteomes" id="UP001314263">
    <property type="component" value="Unassembled WGS sequence"/>
</dbReference>
<dbReference type="GO" id="GO:0005524">
    <property type="term" value="F:ATP binding"/>
    <property type="evidence" value="ECO:0007669"/>
    <property type="project" value="UniProtKB-UniRule"/>
</dbReference>
<feature type="domain" description="Kinesin motor" evidence="11">
    <location>
        <begin position="1"/>
        <end position="293"/>
    </location>
</feature>
<evidence type="ECO:0000256" key="6">
    <source>
        <dbReference type="ARBA" id="ARBA00023175"/>
    </source>
</evidence>
<evidence type="ECO:0000256" key="8">
    <source>
        <dbReference type="RuleBase" id="RU000394"/>
    </source>
</evidence>
<keyword evidence="8" id="KW-0493">Microtubule</keyword>
<accession>A0AAV1HX47</accession>
<evidence type="ECO:0000256" key="9">
    <source>
        <dbReference type="SAM" id="Coils"/>
    </source>
</evidence>
<keyword evidence="4 7" id="KW-0067">ATP-binding</keyword>
<evidence type="ECO:0000313" key="12">
    <source>
        <dbReference type="EMBL" id="CAK0749957.1"/>
    </source>
</evidence>
<evidence type="ECO:0000256" key="7">
    <source>
        <dbReference type="PROSITE-ProRule" id="PRU00283"/>
    </source>
</evidence>
<dbReference type="SMART" id="SM00129">
    <property type="entry name" value="KISc"/>
    <property type="match status" value="1"/>
</dbReference>
<name>A0AAV1HX47_9CHLO</name>
<feature type="coiled-coil region" evidence="9">
    <location>
        <begin position="350"/>
        <end position="377"/>
    </location>
</feature>
<dbReference type="PANTHER" id="PTHR47969:SF15">
    <property type="entry name" value="CHROMOSOME-ASSOCIATED KINESIN KIF4A-RELATED"/>
    <property type="match status" value="1"/>
</dbReference>
<keyword evidence="6 7" id="KW-0505">Motor protein</keyword>
<keyword evidence="5 9" id="KW-0175">Coiled coil</keyword>
<dbReference type="GO" id="GO:0007018">
    <property type="term" value="P:microtubule-based movement"/>
    <property type="evidence" value="ECO:0007669"/>
    <property type="project" value="InterPro"/>
</dbReference>
<proteinExistence type="inferred from homology"/>
<evidence type="ECO:0000256" key="3">
    <source>
        <dbReference type="ARBA" id="ARBA00022741"/>
    </source>
</evidence>
<dbReference type="GO" id="GO:0008017">
    <property type="term" value="F:microtubule binding"/>
    <property type="evidence" value="ECO:0007669"/>
    <property type="project" value="InterPro"/>
</dbReference>
<dbReference type="GO" id="GO:0005875">
    <property type="term" value="C:microtubule associated complex"/>
    <property type="evidence" value="ECO:0007669"/>
    <property type="project" value="TreeGrafter"/>
</dbReference>
<dbReference type="AlphaFoldDB" id="A0AAV1HX47"/>
<dbReference type="EMBL" id="CAUYUE010000003">
    <property type="protein sequence ID" value="CAK0749957.1"/>
    <property type="molecule type" value="Genomic_DNA"/>
</dbReference>
<organism evidence="12 13">
    <name type="scientific">Coccomyxa viridis</name>
    <dbReference type="NCBI Taxonomy" id="1274662"/>
    <lineage>
        <taxon>Eukaryota</taxon>
        <taxon>Viridiplantae</taxon>
        <taxon>Chlorophyta</taxon>
        <taxon>core chlorophytes</taxon>
        <taxon>Trebouxiophyceae</taxon>
        <taxon>Trebouxiophyceae incertae sedis</taxon>
        <taxon>Coccomyxaceae</taxon>
        <taxon>Coccomyxa</taxon>
    </lineage>
</organism>
<dbReference type="GO" id="GO:0005874">
    <property type="term" value="C:microtubule"/>
    <property type="evidence" value="ECO:0007669"/>
    <property type="project" value="UniProtKB-KW"/>
</dbReference>
<protein>
    <recommendedName>
        <fullName evidence="8">Kinesin-like protein</fullName>
    </recommendedName>
</protein>
<comment type="subcellular location">
    <subcellularLocation>
        <location evidence="1">Cytoplasm</location>
    </subcellularLocation>
</comment>
<dbReference type="InterPro" id="IPR027640">
    <property type="entry name" value="Kinesin-like_fam"/>
</dbReference>
<evidence type="ECO:0000256" key="10">
    <source>
        <dbReference type="SAM" id="MobiDB-lite"/>
    </source>
</evidence>
<dbReference type="GO" id="GO:0003777">
    <property type="term" value="F:microtubule motor activity"/>
    <property type="evidence" value="ECO:0007669"/>
    <property type="project" value="InterPro"/>
</dbReference>
<keyword evidence="13" id="KW-1185">Reference proteome</keyword>
<comment type="similarity">
    <text evidence="7 8">Belongs to the TRAFAC class myosin-kinesin ATPase superfamily. Kinesin family.</text>
</comment>
<dbReference type="PROSITE" id="PS00411">
    <property type="entry name" value="KINESIN_MOTOR_1"/>
    <property type="match status" value="1"/>
</dbReference>
<reference evidence="12 13" key="1">
    <citation type="submission" date="2023-10" db="EMBL/GenBank/DDBJ databases">
        <authorList>
            <person name="Maclean D."/>
            <person name="Macfadyen A."/>
        </authorList>
    </citation>
    <scope>NUCLEOTIDE SEQUENCE [LARGE SCALE GENOMIC DNA]</scope>
</reference>
<evidence type="ECO:0000259" key="11">
    <source>
        <dbReference type="PROSITE" id="PS50067"/>
    </source>
</evidence>
<dbReference type="Gene3D" id="3.40.850.10">
    <property type="entry name" value="Kinesin motor domain"/>
    <property type="match status" value="1"/>
</dbReference>
<dbReference type="PANTHER" id="PTHR47969">
    <property type="entry name" value="CHROMOSOME-ASSOCIATED KINESIN KIF4A-RELATED"/>
    <property type="match status" value="1"/>
</dbReference>
<dbReference type="SUPFAM" id="SSF52540">
    <property type="entry name" value="P-loop containing nucleoside triphosphate hydrolases"/>
    <property type="match status" value="1"/>
</dbReference>
<evidence type="ECO:0000256" key="2">
    <source>
        <dbReference type="ARBA" id="ARBA00022490"/>
    </source>
</evidence>
<keyword evidence="2" id="KW-0963">Cytoplasm</keyword>
<feature type="binding site" evidence="7">
    <location>
        <begin position="4"/>
        <end position="11"/>
    </location>
    <ligand>
        <name>ATP</name>
        <dbReference type="ChEBI" id="CHEBI:30616"/>
    </ligand>
</feature>
<sequence>MAYGQTGSGKTYTMSGASYILNTDLYCMPALKIKPLHGHFPERGQLLTTTHKCTLWVVTCAGVDFADSASSKQGIMPRALGQVFKQLQVGEYLQWKVEATYVELYNESFRDLTEPYTAPADISIYEQQGVMGLSNVRRVRCRTADEALQLLAVGDHNRATGSHNLNAQSSRSHAIFSLWCRVTHMDGTTCHSKLNMVDLAGSERLAKTGTEGALAKEATYINKSLTFLEQIVLALSKKGGQHVPYRSSKLTHLLKDSIGGNCQTRLIACIWPDVAQINETISTCRFAQRMMRVSVDARRKVGGLSSVHGNLMRLDPMMQQYLTQMTEAAVAKERAKLYAELKQSVSDHLMAANADELTSLKDKVEELQEQLEDANRAAPRRPDWVGGAAAGPPTEEPMACAQHWDDGDPDMQRMSVADLRAQLQLLQHQLKASRPGTSADSAGALCQCADSSPRSTAWRSGSSGRCSVSAAGTAGTTGATELHCSVSSCCSDAAATADGARKHRQAAAGLISADEDDGGSSVGDPGRNASKSGGGMGVLQRMFSRTARRTEHKSFADFPARTMADEEASDVSNIVILNSLTHDQLLDLLKASQLAPKVI</sequence>
<dbReference type="GO" id="GO:0005737">
    <property type="term" value="C:cytoplasm"/>
    <property type="evidence" value="ECO:0007669"/>
    <property type="project" value="UniProtKB-SubCell"/>
</dbReference>
<dbReference type="InterPro" id="IPR019821">
    <property type="entry name" value="Kinesin_motor_CS"/>
</dbReference>
<dbReference type="PRINTS" id="PR00380">
    <property type="entry name" value="KINESINHEAVY"/>
</dbReference>
<evidence type="ECO:0000256" key="5">
    <source>
        <dbReference type="ARBA" id="ARBA00023054"/>
    </source>
</evidence>
<dbReference type="GO" id="GO:0007052">
    <property type="term" value="P:mitotic spindle organization"/>
    <property type="evidence" value="ECO:0007669"/>
    <property type="project" value="TreeGrafter"/>
</dbReference>
<evidence type="ECO:0000256" key="1">
    <source>
        <dbReference type="ARBA" id="ARBA00004496"/>
    </source>
</evidence>
<evidence type="ECO:0000256" key="4">
    <source>
        <dbReference type="ARBA" id="ARBA00022840"/>
    </source>
</evidence>
<dbReference type="PROSITE" id="PS50067">
    <property type="entry name" value="KINESIN_MOTOR_2"/>
    <property type="match status" value="1"/>
</dbReference>
<dbReference type="GO" id="GO:0051231">
    <property type="term" value="P:spindle elongation"/>
    <property type="evidence" value="ECO:0007669"/>
    <property type="project" value="TreeGrafter"/>
</dbReference>
<dbReference type="InterPro" id="IPR036961">
    <property type="entry name" value="Kinesin_motor_dom_sf"/>
</dbReference>
<feature type="region of interest" description="Disordered" evidence="10">
    <location>
        <begin position="511"/>
        <end position="537"/>
    </location>
</feature>
<dbReference type="InterPro" id="IPR001752">
    <property type="entry name" value="Kinesin_motor_dom"/>
</dbReference>